<reference evidence="8" key="2">
    <citation type="submission" date="2019-04" db="EMBL/GenBank/DDBJ databases">
        <authorList>
            <person name="Pasella M."/>
        </authorList>
    </citation>
    <scope>NUCLEOTIDE SEQUENCE</scope>
    <source>
        <strain evidence="8">PD2952</strain>
    </source>
</reference>
<dbReference type="CDD" id="cd01992">
    <property type="entry name" value="TilS_N"/>
    <property type="match status" value="1"/>
</dbReference>
<gene>
    <name evidence="6 8" type="primary">tilS</name>
</gene>
<comment type="function">
    <text evidence="6">Ligates lysine onto the cytidine present at position 34 of the AUA codon-specific tRNA(Ile) that contains the anticodon CAU, in an ATP-dependent manner. Cytidine is converted to lysidine, thus changing the amino acid specificity of the tRNA from methionine to isoleucine.</text>
</comment>
<evidence type="ECO:0000259" key="7">
    <source>
        <dbReference type="Pfam" id="PF01171"/>
    </source>
</evidence>
<dbReference type="Gene3D" id="3.40.50.620">
    <property type="entry name" value="HUPs"/>
    <property type="match status" value="1"/>
</dbReference>
<keyword evidence="2 6" id="KW-0819">tRNA processing</keyword>
<feature type="domain" description="tRNA(Ile)-lysidine/2-thiocytidine synthase N-terminal" evidence="7">
    <location>
        <begin position="23"/>
        <end position="201"/>
    </location>
</feature>
<keyword evidence="8" id="KW-0934">Plastid</keyword>
<comment type="catalytic activity">
    <reaction evidence="5 6">
        <text>cytidine(34) in tRNA(Ile2) + L-lysine + ATP = lysidine(34) in tRNA(Ile2) + AMP + diphosphate + H(+)</text>
        <dbReference type="Rhea" id="RHEA:43744"/>
        <dbReference type="Rhea" id="RHEA-COMP:10625"/>
        <dbReference type="Rhea" id="RHEA-COMP:10670"/>
        <dbReference type="ChEBI" id="CHEBI:15378"/>
        <dbReference type="ChEBI" id="CHEBI:30616"/>
        <dbReference type="ChEBI" id="CHEBI:32551"/>
        <dbReference type="ChEBI" id="CHEBI:33019"/>
        <dbReference type="ChEBI" id="CHEBI:82748"/>
        <dbReference type="ChEBI" id="CHEBI:83665"/>
        <dbReference type="ChEBI" id="CHEBI:456215"/>
        <dbReference type="EC" id="6.3.4.19"/>
    </reaction>
</comment>
<dbReference type="EC" id="6.3.4.19" evidence="6"/>
<dbReference type="SUPFAM" id="SSF82829">
    <property type="entry name" value="MesJ substrate recognition domain-like"/>
    <property type="match status" value="1"/>
</dbReference>
<dbReference type="SUPFAM" id="SSF52402">
    <property type="entry name" value="Adenine nucleotide alpha hydrolases-like"/>
    <property type="match status" value="1"/>
</dbReference>
<dbReference type="Pfam" id="PF01171">
    <property type="entry name" value="ATP_bind_3"/>
    <property type="match status" value="1"/>
</dbReference>
<comment type="domain">
    <text evidence="6">The N-terminal region contains the highly conserved SGGXDS motif, predicted to be a P-loop motif involved in ATP binding.</text>
</comment>
<dbReference type="EMBL" id="MK814632">
    <property type="protein sequence ID" value="QCI05428.1"/>
    <property type="molecule type" value="Genomic_DNA"/>
</dbReference>
<dbReference type="PANTHER" id="PTHR43033:SF1">
    <property type="entry name" value="TRNA(ILE)-LYSIDINE SYNTHASE-RELATED"/>
    <property type="match status" value="1"/>
</dbReference>
<dbReference type="GO" id="GO:0032267">
    <property type="term" value="F:tRNA(Ile)-lysidine synthase activity"/>
    <property type="evidence" value="ECO:0007669"/>
    <property type="project" value="UniProtKB-EC"/>
</dbReference>
<organism evidence="8">
    <name type="scientific">Crouania attenuata</name>
    <dbReference type="NCBI Taxonomy" id="42002"/>
    <lineage>
        <taxon>Eukaryota</taxon>
        <taxon>Rhodophyta</taxon>
        <taxon>Florideophyceae</taxon>
        <taxon>Rhodymeniophycidae</taxon>
        <taxon>Ceramiales</taxon>
        <taxon>Callithamniaceae</taxon>
        <taxon>Crouania</taxon>
    </lineage>
</organism>
<dbReference type="InterPro" id="IPR012094">
    <property type="entry name" value="tRNA_Ile_lys_synt"/>
</dbReference>
<dbReference type="Gene3D" id="1.20.59.20">
    <property type="match status" value="1"/>
</dbReference>
<dbReference type="GO" id="GO:0006400">
    <property type="term" value="P:tRNA modification"/>
    <property type="evidence" value="ECO:0007669"/>
    <property type="project" value="UniProtKB-UniRule"/>
</dbReference>
<evidence type="ECO:0000313" key="8">
    <source>
        <dbReference type="EMBL" id="QCI05428.1"/>
    </source>
</evidence>
<dbReference type="HAMAP" id="MF_01161">
    <property type="entry name" value="tRNA_Ile_lys_synt"/>
    <property type="match status" value="1"/>
</dbReference>
<accession>A0A4D6WS89</accession>
<keyword evidence="3 6" id="KW-0547">Nucleotide-binding</keyword>
<dbReference type="InterPro" id="IPR014729">
    <property type="entry name" value="Rossmann-like_a/b/a_fold"/>
</dbReference>
<dbReference type="InterPro" id="IPR011063">
    <property type="entry name" value="TilS/TtcA_N"/>
</dbReference>
<evidence type="ECO:0000256" key="1">
    <source>
        <dbReference type="ARBA" id="ARBA00022598"/>
    </source>
</evidence>
<dbReference type="GO" id="GO:0005524">
    <property type="term" value="F:ATP binding"/>
    <property type="evidence" value="ECO:0007669"/>
    <property type="project" value="UniProtKB-UniRule"/>
</dbReference>
<evidence type="ECO:0000256" key="2">
    <source>
        <dbReference type="ARBA" id="ARBA00022694"/>
    </source>
</evidence>
<evidence type="ECO:0000256" key="5">
    <source>
        <dbReference type="ARBA" id="ARBA00048539"/>
    </source>
</evidence>
<evidence type="ECO:0000256" key="3">
    <source>
        <dbReference type="ARBA" id="ARBA00022741"/>
    </source>
</evidence>
<proteinExistence type="inferred from homology"/>
<reference evidence="8" key="1">
    <citation type="journal article" date="2019" name="Mol. Phylogenet. Evol.">
        <title>Morphological evolution and classification of the red algal order Ceramiales inferred using plastid phylogenomics.</title>
        <authorList>
            <person name="Diaz-Tapia P."/>
            <person name="Pasella M.M."/>
            <person name="Verbruggen H."/>
            <person name="Maggs C.A."/>
        </authorList>
    </citation>
    <scope>NUCLEOTIDE SEQUENCE</scope>
    <source>
        <strain evidence="8">PD2952</strain>
    </source>
</reference>
<keyword evidence="4 6" id="KW-0067">ATP-binding</keyword>
<dbReference type="AlphaFoldDB" id="A0A4D6WS89"/>
<protein>
    <recommendedName>
        <fullName evidence="6">tRNA(Ile)-lysidine synthase</fullName>
        <ecNumber evidence="6">6.3.4.19</ecNumber>
    </recommendedName>
    <alternativeName>
        <fullName evidence="6">tRNA(Ile)-2-lysyl-cytidine synthase</fullName>
    </alternativeName>
    <alternativeName>
        <fullName evidence="6">tRNA(Ile)-lysidine synthetase</fullName>
    </alternativeName>
</protein>
<evidence type="ECO:0000256" key="4">
    <source>
        <dbReference type="ARBA" id="ARBA00022840"/>
    </source>
</evidence>
<feature type="binding site" evidence="6">
    <location>
        <begin position="28"/>
        <end position="33"/>
    </location>
    <ligand>
        <name>ATP</name>
        <dbReference type="ChEBI" id="CHEBI:30616"/>
    </ligand>
</feature>
<keyword evidence="1 6" id="KW-0436">Ligase</keyword>
<name>A0A4D6WS89_9FLOR</name>
<comment type="similarity">
    <text evidence="6">Belongs to the tRNA(Ile)-lysidine synthase family.</text>
</comment>
<dbReference type="NCBIfam" id="TIGR02432">
    <property type="entry name" value="lysidine_TilS_N"/>
    <property type="match status" value="1"/>
</dbReference>
<geneLocation type="plastid" evidence="8"/>
<evidence type="ECO:0000256" key="6">
    <source>
        <dbReference type="HAMAP-Rule" id="MF_01161"/>
    </source>
</evidence>
<dbReference type="PANTHER" id="PTHR43033">
    <property type="entry name" value="TRNA(ILE)-LYSIDINE SYNTHASE-RELATED"/>
    <property type="match status" value="1"/>
</dbReference>
<sequence>MNLNTSLKKIIRYVIKNKQKLSIIIAISGGQDSLYLIKLINDYLLKNRKYITVHYLYIDHQWTSKSLKHVKHLINYFTYYKYRLFIYQINNIPLSENYARQYRYKIIVQHSIKYKCQIIITGHNKTDKIETFLFNLLRGTGLNGATSLNIKTQLNPKLHIIRPLMSFNRYDLSWLCRKYYLPIWSDVTNYHYEIKRNRIRYELTQYLQNYFSSNLEKQILDFIQCISEDNEYIKQNTILLYYKSRHSKYIALYYTKIIKQHKALVKRMIQLWFYHNFTHIIPKTKLIKLIHIIYDHQIKYIKIPVHYLYINKYKNWLYISL</sequence>
<dbReference type="InterPro" id="IPR012795">
    <property type="entry name" value="tRNA_Ile_lys_synt_N"/>
</dbReference>